<dbReference type="InterPro" id="IPR051210">
    <property type="entry name" value="Ub_ligase/GEF_domain"/>
</dbReference>
<dbReference type="PANTHER" id="PTHR22870">
    <property type="entry name" value="REGULATOR OF CHROMOSOME CONDENSATION"/>
    <property type="match status" value="1"/>
</dbReference>
<dbReference type="Pfam" id="PF00415">
    <property type="entry name" value="RCC1"/>
    <property type="match status" value="3"/>
</dbReference>
<dbReference type="Gene3D" id="2.130.10.30">
    <property type="entry name" value="Regulator of chromosome condensation 1/beta-lactamase-inhibitor protein II"/>
    <property type="match status" value="1"/>
</dbReference>
<evidence type="ECO:0000313" key="4">
    <source>
        <dbReference type="EMBL" id="CCA19631.1"/>
    </source>
</evidence>
<dbReference type="AlphaFoldDB" id="F0WEJ9"/>
<protein>
    <submittedName>
        <fullName evidence="5">Uncharacterized protein AlNc14C171G8014</fullName>
    </submittedName>
    <submittedName>
        <fullName evidence="4">Uncharacterized protein AlNc14C75G5050</fullName>
    </submittedName>
</protein>
<gene>
    <name evidence="4" type="primary">AlNc14C75G5050</name>
    <name evidence="5" type="synonym">AlNc14C171G8014</name>
    <name evidence="4" type="ORF">ALNC14_057740</name>
    <name evidence="5" type="ORF">ALNC14_090240</name>
</gene>
<accession>F0WEJ9</accession>
<evidence type="ECO:0000256" key="3">
    <source>
        <dbReference type="SAM" id="SignalP"/>
    </source>
</evidence>
<evidence type="ECO:0000256" key="2">
    <source>
        <dbReference type="PROSITE-ProRule" id="PRU00235"/>
    </source>
</evidence>
<dbReference type="EMBL" id="FR824120">
    <property type="protein sequence ID" value="CCA19631.1"/>
    <property type="molecule type" value="Genomic_DNA"/>
</dbReference>
<keyword evidence="3" id="KW-0732">Signal</keyword>
<dbReference type="PANTHER" id="PTHR22870:SF466">
    <property type="entry name" value="ANKYRIN REPEAT-CONTAINING PROTEIN"/>
    <property type="match status" value="1"/>
</dbReference>
<feature type="repeat" description="RCC1" evidence="2">
    <location>
        <begin position="71"/>
        <end position="123"/>
    </location>
</feature>
<dbReference type="HOGENOM" id="CLU_005210_2_3_1"/>
<evidence type="ECO:0000256" key="1">
    <source>
        <dbReference type="ARBA" id="ARBA00022737"/>
    </source>
</evidence>
<dbReference type="SUPFAM" id="SSF50985">
    <property type="entry name" value="RCC1/BLIP-II"/>
    <property type="match status" value="1"/>
</dbReference>
<dbReference type="InterPro" id="IPR009091">
    <property type="entry name" value="RCC1/BLIP-II"/>
</dbReference>
<dbReference type="EMBL" id="FR824216">
    <property type="protein sequence ID" value="CCA22881.1"/>
    <property type="molecule type" value="Genomic_DNA"/>
</dbReference>
<feature type="chain" id="PRO_5010831126" evidence="3">
    <location>
        <begin position="25"/>
        <end position="198"/>
    </location>
</feature>
<evidence type="ECO:0000313" key="5">
    <source>
        <dbReference type="EMBL" id="CCA22881.1"/>
    </source>
</evidence>
<name>F0WEJ9_9STRA</name>
<proteinExistence type="predicted"/>
<dbReference type="InterPro" id="IPR000408">
    <property type="entry name" value="Reg_chr_condens"/>
</dbReference>
<dbReference type="PROSITE" id="PS50012">
    <property type="entry name" value="RCC1_3"/>
    <property type="match status" value="3"/>
</dbReference>
<keyword evidence="1" id="KW-0677">Repeat</keyword>
<dbReference type="PROSITE" id="PS00626">
    <property type="entry name" value="RCC1_2"/>
    <property type="match status" value="1"/>
</dbReference>
<organism evidence="4">
    <name type="scientific">Albugo laibachii Nc14</name>
    <dbReference type="NCBI Taxonomy" id="890382"/>
    <lineage>
        <taxon>Eukaryota</taxon>
        <taxon>Sar</taxon>
        <taxon>Stramenopiles</taxon>
        <taxon>Oomycota</taxon>
        <taxon>Peronosporomycetes</taxon>
        <taxon>Albuginales</taxon>
        <taxon>Albuginaceae</taxon>
        <taxon>Albugo</taxon>
    </lineage>
</organism>
<feature type="signal peptide" evidence="3">
    <location>
        <begin position="1"/>
        <end position="24"/>
    </location>
</feature>
<sequence>MTSIAPRRTGGLILYTLIFSWGKAHFGCLGREENASSTSPREVTFFRGLNPSQIATGMDHSMVLCLAGKHSFLYTFGGNQFGQLGLGVTWQYSVVPQLVDRLSQVPIVSISAGSSYSVAVSAKGELYSWGDGMYGKNCTGGGGISCVPKKIDSFRNLFVTQVSAGKSNGVGLLRNSTKKSRFVTRDFLTLHSYLPKSK</sequence>
<reference evidence="4" key="1">
    <citation type="journal article" date="2011" name="PLoS Biol.">
        <title>Gene gain and loss during evolution of obligate parasitism in the white rust pathogen of Arabidopsis thaliana.</title>
        <authorList>
            <person name="Kemen E."/>
            <person name="Gardiner A."/>
            <person name="Schultz-Larsen T."/>
            <person name="Kemen A.C."/>
            <person name="Balmuth A.L."/>
            <person name="Robert-Seilaniantz A."/>
            <person name="Bailey K."/>
            <person name="Holub E."/>
            <person name="Studholme D.J."/>
            <person name="Maclean D."/>
            <person name="Jones J.D."/>
        </authorList>
    </citation>
    <scope>NUCLEOTIDE SEQUENCE</scope>
</reference>
<feature type="repeat" description="RCC1" evidence="2">
    <location>
        <begin position="16"/>
        <end position="67"/>
    </location>
</feature>
<feature type="repeat" description="RCC1" evidence="2">
    <location>
        <begin position="124"/>
        <end position="175"/>
    </location>
</feature>
<reference evidence="4" key="2">
    <citation type="submission" date="2011-02" db="EMBL/GenBank/DDBJ databases">
        <authorList>
            <person name="MacLean D."/>
        </authorList>
    </citation>
    <scope>NUCLEOTIDE SEQUENCE</scope>
</reference>